<dbReference type="OrthoDB" id="754047at2759"/>
<name>A0A1X6NVM1_PORUM</name>
<dbReference type="Proteomes" id="UP000218209">
    <property type="component" value="Unassembled WGS sequence"/>
</dbReference>
<dbReference type="InterPro" id="IPR039309">
    <property type="entry name" value="BT1"/>
</dbReference>
<feature type="transmembrane region" description="Helical" evidence="7">
    <location>
        <begin position="459"/>
        <end position="481"/>
    </location>
</feature>
<dbReference type="EMBL" id="KV919046">
    <property type="protein sequence ID" value="OSX72661.1"/>
    <property type="molecule type" value="Genomic_DNA"/>
</dbReference>
<keyword evidence="5 7" id="KW-0472">Membrane</keyword>
<evidence type="ECO:0000256" key="3">
    <source>
        <dbReference type="ARBA" id="ARBA00022692"/>
    </source>
</evidence>
<evidence type="ECO:0008006" key="10">
    <source>
        <dbReference type="Google" id="ProtNLM"/>
    </source>
</evidence>
<proteinExistence type="predicted"/>
<keyword evidence="4 7" id="KW-1133">Transmembrane helix</keyword>
<evidence type="ECO:0000256" key="2">
    <source>
        <dbReference type="ARBA" id="ARBA00022448"/>
    </source>
</evidence>
<protein>
    <recommendedName>
        <fullName evidence="10">Folate/biopterin transporter</fullName>
    </recommendedName>
</protein>
<feature type="transmembrane region" description="Helical" evidence="7">
    <location>
        <begin position="314"/>
        <end position="335"/>
    </location>
</feature>
<evidence type="ECO:0000256" key="5">
    <source>
        <dbReference type="ARBA" id="ARBA00023136"/>
    </source>
</evidence>
<dbReference type="NCBIfam" id="TIGR00788">
    <property type="entry name" value="fbt"/>
    <property type="match status" value="1"/>
</dbReference>
<comment type="subcellular location">
    <subcellularLocation>
        <location evidence="1">Membrane</location>
        <topology evidence="1">Multi-pass membrane protein</topology>
    </subcellularLocation>
</comment>
<dbReference type="PANTHER" id="PTHR31585">
    <property type="entry name" value="FOLATE-BIOPTERIN TRANSPORTER 1, CHLOROPLASTIC"/>
    <property type="match status" value="1"/>
</dbReference>
<dbReference type="AlphaFoldDB" id="A0A1X6NVM1"/>
<dbReference type="InterPro" id="IPR004324">
    <property type="entry name" value="FBT"/>
</dbReference>
<feature type="transmembrane region" description="Helical" evidence="7">
    <location>
        <begin position="157"/>
        <end position="177"/>
    </location>
</feature>
<gene>
    <name evidence="8" type="ORF">BU14_0415s0005</name>
</gene>
<evidence type="ECO:0000256" key="1">
    <source>
        <dbReference type="ARBA" id="ARBA00004141"/>
    </source>
</evidence>
<evidence type="ECO:0000256" key="6">
    <source>
        <dbReference type="SAM" id="MobiDB-lite"/>
    </source>
</evidence>
<feature type="transmembrane region" description="Helical" evidence="7">
    <location>
        <begin position="416"/>
        <end position="439"/>
    </location>
</feature>
<feature type="transmembrane region" description="Helical" evidence="7">
    <location>
        <begin position="183"/>
        <end position="204"/>
    </location>
</feature>
<feature type="transmembrane region" description="Helical" evidence="7">
    <location>
        <begin position="12"/>
        <end position="35"/>
    </location>
</feature>
<organism evidence="8 9">
    <name type="scientific">Porphyra umbilicalis</name>
    <name type="common">Purple laver</name>
    <name type="synonym">Red alga</name>
    <dbReference type="NCBI Taxonomy" id="2786"/>
    <lineage>
        <taxon>Eukaryota</taxon>
        <taxon>Rhodophyta</taxon>
        <taxon>Bangiophyceae</taxon>
        <taxon>Bangiales</taxon>
        <taxon>Bangiaceae</taxon>
        <taxon>Porphyra</taxon>
    </lineage>
</organism>
<feature type="region of interest" description="Disordered" evidence="6">
    <location>
        <begin position="508"/>
        <end position="545"/>
    </location>
</feature>
<accession>A0A1X6NVM1</accession>
<dbReference type="Pfam" id="PF03092">
    <property type="entry name" value="BT1"/>
    <property type="match status" value="1"/>
</dbReference>
<keyword evidence="3 7" id="KW-0812">Transmembrane</keyword>
<evidence type="ECO:0000313" key="8">
    <source>
        <dbReference type="EMBL" id="OSX72661.1"/>
    </source>
</evidence>
<feature type="transmembrane region" description="Helical" evidence="7">
    <location>
        <begin position="251"/>
        <end position="269"/>
    </location>
</feature>
<evidence type="ECO:0000313" key="9">
    <source>
        <dbReference type="Proteomes" id="UP000218209"/>
    </source>
</evidence>
<dbReference type="GO" id="GO:0016020">
    <property type="term" value="C:membrane"/>
    <property type="evidence" value="ECO:0007669"/>
    <property type="project" value="UniProtKB-SubCell"/>
</dbReference>
<sequence>MIAFGRRMVDNFGWRFLLLLASVYFGVKGLAYRIAHAAFLPYFRFKLGVDNATRFQSLFTVFLLPWSLKPFLGMLSDVLPIGGYHKRWYIQASVVVGVLACALLAAAPVGKVAGGVLAAVLFFLITVETAASDLLLEGMYSEKMVAVPESGSDMVTTVWSLYQVGTFFSALVVAGVADQDPANFFWVCLPIAGQLALPVGAGWLGEKSVVGGFRREKISANGRYFFLGSMMGASAIGLGAASLWASVLTQAVYSIIVGVVLCGMSLWLLPPMHGRAHVYMFLTCALNANIRGALDPFYTGDAKCNPTGPRFGLRFYLSWSAAVGSVAGLAGIAIFQVFLARTWYRRAFWTTTLLQVAAGAMDILIVERVNRRFGISDKAAYLLGDSIVQDVVLMMDAMPQIVLLSKLCPPGMEAVVYSLLAGFANFGEAVASSIGSLAIDQFGIRTPDDGTRCDFDNLSWLIFFCHVFLPVLTVPLTFVLVPAAKMTDDLFAVAGDGSGYELGDVTDGGEGGVSWGGDPAEPDTWVAPHETGGAPPSLPALDDVA</sequence>
<keyword evidence="9" id="KW-1185">Reference proteome</keyword>
<reference evidence="8 9" key="1">
    <citation type="submission" date="2017-03" db="EMBL/GenBank/DDBJ databases">
        <title>WGS assembly of Porphyra umbilicalis.</title>
        <authorList>
            <person name="Brawley S.H."/>
            <person name="Blouin N.A."/>
            <person name="Ficko-Blean E."/>
            <person name="Wheeler G.L."/>
            <person name="Lohr M."/>
            <person name="Goodson H.V."/>
            <person name="Jenkins J.W."/>
            <person name="Blaby-Haas C.E."/>
            <person name="Helliwell K.E."/>
            <person name="Chan C."/>
            <person name="Marriage T."/>
            <person name="Bhattacharya D."/>
            <person name="Klein A.S."/>
            <person name="Badis Y."/>
            <person name="Brodie J."/>
            <person name="Cao Y."/>
            <person name="Collen J."/>
            <person name="Dittami S.M."/>
            <person name="Gachon C.M."/>
            <person name="Green B.R."/>
            <person name="Karpowicz S."/>
            <person name="Kim J.W."/>
            <person name="Kudahl U."/>
            <person name="Lin S."/>
            <person name="Michel G."/>
            <person name="Mittag M."/>
            <person name="Olson B.J."/>
            <person name="Pangilinan J."/>
            <person name="Peng Y."/>
            <person name="Qiu H."/>
            <person name="Shu S."/>
            <person name="Singer J.T."/>
            <person name="Smith A.G."/>
            <person name="Sprecher B.N."/>
            <person name="Wagner V."/>
            <person name="Wang W."/>
            <person name="Wang Z.-Y."/>
            <person name="Yan J."/>
            <person name="Yarish C."/>
            <person name="Zoeuner-Riek S."/>
            <person name="Zhuang Y."/>
            <person name="Zou Y."/>
            <person name="Lindquist E.A."/>
            <person name="Grimwood J."/>
            <person name="Barry K."/>
            <person name="Rokhsar D.S."/>
            <person name="Schmutz J."/>
            <person name="Stiller J.W."/>
            <person name="Grossman A.R."/>
            <person name="Prochnik S.E."/>
        </authorList>
    </citation>
    <scope>NUCLEOTIDE SEQUENCE [LARGE SCALE GENOMIC DNA]</scope>
    <source>
        <strain evidence="8">4086291</strain>
    </source>
</reference>
<evidence type="ECO:0000256" key="4">
    <source>
        <dbReference type="ARBA" id="ARBA00022989"/>
    </source>
</evidence>
<feature type="transmembrane region" description="Helical" evidence="7">
    <location>
        <begin position="113"/>
        <end position="136"/>
    </location>
</feature>
<keyword evidence="2" id="KW-0813">Transport</keyword>
<dbReference type="PANTHER" id="PTHR31585:SF51">
    <property type="entry name" value="TRANSPORTER, PUTATIVE-RELATED"/>
    <property type="match status" value="1"/>
</dbReference>
<feature type="transmembrane region" description="Helical" evidence="7">
    <location>
        <begin position="88"/>
        <end position="107"/>
    </location>
</feature>
<evidence type="ECO:0000256" key="7">
    <source>
        <dbReference type="SAM" id="Phobius"/>
    </source>
</evidence>
<feature type="transmembrane region" description="Helical" evidence="7">
    <location>
        <begin position="224"/>
        <end position="245"/>
    </location>
</feature>